<dbReference type="InterPro" id="IPR058678">
    <property type="entry name" value="ARM_PUB"/>
</dbReference>
<dbReference type="InterPro" id="IPR013083">
    <property type="entry name" value="Znf_RING/FYVE/PHD"/>
</dbReference>
<dbReference type="EMBL" id="JBCNJP010000011">
    <property type="protein sequence ID" value="KAK9071414.1"/>
    <property type="molecule type" value="Genomic_DNA"/>
</dbReference>
<dbReference type="InterPro" id="IPR016024">
    <property type="entry name" value="ARM-type_fold"/>
</dbReference>
<accession>A0AAP0H3K0</accession>
<protein>
    <recommendedName>
        <fullName evidence="3">RING-type E3 ubiquitin transferase</fullName>
        <ecNumber evidence="3">2.3.2.27</ecNumber>
    </recommendedName>
</protein>
<organism evidence="7 8">
    <name type="scientific">Deinandra increscens subsp. villosa</name>
    <dbReference type="NCBI Taxonomy" id="3103831"/>
    <lineage>
        <taxon>Eukaryota</taxon>
        <taxon>Viridiplantae</taxon>
        <taxon>Streptophyta</taxon>
        <taxon>Embryophyta</taxon>
        <taxon>Tracheophyta</taxon>
        <taxon>Spermatophyta</taxon>
        <taxon>Magnoliopsida</taxon>
        <taxon>eudicotyledons</taxon>
        <taxon>Gunneridae</taxon>
        <taxon>Pentapetalae</taxon>
        <taxon>asterids</taxon>
        <taxon>campanulids</taxon>
        <taxon>Asterales</taxon>
        <taxon>Asteraceae</taxon>
        <taxon>Asteroideae</taxon>
        <taxon>Heliantheae alliance</taxon>
        <taxon>Madieae</taxon>
        <taxon>Madiinae</taxon>
        <taxon>Deinandra</taxon>
    </lineage>
</organism>
<evidence type="ECO:0000256" key="5">
    <source>
        <dbReference type="ARBA" id="ARBA00022786"/>
    </source>
</evidence>
<name>A0AAP0H3K0_9ASTR</name>
<keyword evidence="4" id="KW-0808">Transferase</keyword>
<dbReference type="GO" id="GO:0061630">
    <property type="term" value="F:ubiquitin protein ligase activity"/>
    <property type="evidence" value="ECO:0007669"/>
    <property type="project" value="UniProtKB-EC"/>
</dbReference>
<dbReference type="SUPFAM" id="SSF48371">
    <property type="entry name" value="ARM repeat"/>
    <property type="match status" value="1"/>
</dbReference>
<comment type="pathway">
    <text evidence="2">Protein modification; protein ubiquitination.</text>
</comment>
<dbReference type="AlphaFoldDB" id="A0AAP0H3K0"/>
<dbReference type="SUPFAM" id="SSF57850">
    <property type="entry name" value="RING/U-box"/>
    <property type="match status" value="1"/>
</dbReference>
<evidence type="ECO:0000256" key="1">
    <source>
        <dbReference type="ARBA" id="ARBA00000900"/>
    </source>
</evidence>
<dbReference type="EC" id="2.3.2.27" evidence="3"/>
<reference evidence="7 8" key="1">
    <citation type="submission" date="2024-04" db="EMBL/GenBank/DDBJ databases">
        <title>The reference genome of an endangered Asteraceae, Deinandra increscens subsp. villosa, native to the Central Coast of California.</title>
        <authorList>
            <person name="Guilliams M."/>
            <person name="Hasenstab-Lehman K."/>
            <person name="Meyer R."/>
            <person name="Mcevoy S."/>
        </authorList>
    </citation>
    <scope>NUCLEOTIDE SEQUENCE [LARGE SCALE GENOMIC DNA]</scope>
    <source>
        <tissue evidence="7">Leaf</tissue>
    </source>
</reference>
<dbReference type="Pfam" id="PF04564">
    <property type="entry name" value="U-box"/>
    <property type="match status" value="1"/>
</dbReference>
<gene>
    <name evidence="7" type="ORF">SSX86_009983</name>
</gene>
<feature type="domain" description="U-box" evidence="6">
    <location>
        <begin position="255"/>
        <end position="329"/>
    </location>
</feature>
<comment type="caution">
    <text evidence="7">The sequence shown here is derived from an EMBL/GenBank/DDBJ whole genome shotgun (WGS) entry which is preliminary data.</text>
</comment>
<dbReference type="InterPro" id="IPR003613">
    <property type="entry name" value="Ubox_domain"/>
</dbReference>
<evidence type="ECO:0000256" key="2">
    <source>
        <dbReference type="ARBA" id="ARBA00004906"/>
    </source>
</evidence>
<dbReference type="PROSITE" id="PS51698">
    <property type="entry name" value="U_BOX"/>
    <property type="match status" value="1"/>
</dbReference>
<keyword evidence="5" id="KW-0833">Ubl conjugation pathway</keyword>
<evidence type="ECO:0000256" key="3">
    <source>
        <dbReference type="ARBA" id="ARBA00012483"/>
    </source>
</evidence>
<comment type="catalytic activity">
    <reaction evidence="1">
        <text>S-ubiquitinyl-[E2 ubiquitin-conjugating enzyme]-L-cysteine + [acceptor protein]-L-lysine = [E2 ubiquitin-conjugating enzyme]-L-cysteine + N(6)-ubiquitinyl-[acceptor protein]-L-lysine.</text>
        <dbReference type="EC" id="2.3.2.27"/>
    </reaction>
</comment>
<dbReference type="PANTHER" id="PTHR23315:SF240">
    <property type="entry name" value="U-BOX DOMAIN-CONTAINING PROTEIN 5"/>
    <property type="match status" value="1"/>
</dbReference>
<dbReference type="Gene3D" id="3.30.40.10">
    <property type="entry name" value="Zinc/RING finger domain, C3HC4 (zinc finger)"/>
    <property type="match status" value="1"/>
</dbReference>
<proteinExistence type="predicted"/>
<dbReference type="Proteomes" id="UP001408789">
    <property type="component" value="Unassembled WGS sequence"/>
</dbReference>
<dbReference type="InterPro" id="IPR045210">
    <property type="entry name" value="RING-Ubox_PUB"/>
</dbReference>
<dbReference type="PANTHER" id="PTHR23315">
    <property type="entry name" value="U BOX DOMAIN-CONTAINING"/>
    <property type="match status" value="1"/>
</dbReference>
<dbReference type="InterPro" id="IPR011989">
    <property type="entry name" value="ARM-like"/>
</dbReference>
<dbReference type="Gene3D" id="1.25.10.10">
    <property type="entry name" value="Leucine-rich Repeat Variant"/>
    <property type="match status" value="2"/>
</dbReference>
<dbReference type="CDD" id="cd16664">
    <property type="entry name" value="RING-Ubox_PUB"/>
    <property type="match status" value="1"/>
</dbReference>
<evidence type="ECO:0000313" key="8">
    <source>
        <dbReference type="Proteomes" id="UP001408789"/>
    </source>
</evidence>
<keyword evidence="8" id="KW-1185">Reference proteome</keyword>
<evidence type="ECO:0000313" key="7">
    <source>
        <dbReference type="EMBL" id="KAK9071414.1"/>
    </source>
</evidence>
<evidence type="ECO:0000256" key="4">
    <source>
        <dbReference type="ARBA" id="ARBA00022679"/>
    </source>
</evidence>
<dbReference type="GO" id="GO:0016567">
    <property type="term" value="P:protein ubiquitination"/>
    <property type="evidence" value="ECO:0007669"/>
    <property type="project" value="InterPro"/>
</dbReference>
<sequence length="714" mass="79848">MGTDVAEAVEKLPSPSDIKVHKVMCTELMKIVHRVDKIFPEIEAARPRCSSGIQSLCLLTKAIDKAKALIQDCCESSKLYLALTGNTVLSRCKTSMHLLEQSLSQIQTMVPVMLASKISQVIAELGVVKLSLNPSEEEAGKAVRSLLEAYRSGNHPENESGNEWIQIAAQKLQITSQKALLIERRSIKKLLRQITEGNNKQQKKLILLHLLDLLNKYGKLISSGHIENDTSVQNQDYNSHPVNLRVDRERDMSGAPPEEFKCPISLKVMYDPVTISSGQTFERMWIQKWFDEGHDICPKTNRKLLNYSLKPNTALKDLISKWCESFGITVPDPFIQLSHNVNAWENSSSSVNSLSSMYSLQLPVDYSSLSLSSLDNSQVVESEFDGELSQEIDEALPWEFQCKFVQDIMTRLKDDDQACDFISCENLVGSLVRFLKVARDASDTKAQRTGCLLLLILVSKCRGIKYLSKDAYQLIAEFLESDVIEEALAITEELSSHQNCRFEIASSGSLTYLFKILATQSREIKKRALKILYNVTLTKIVRSLIVSADLIPKLVTLSEDDDSLSVYCIAILTNLCGTQDNKSIIAETKGCLSFVARVLESESCKEQEQASEILLSICSQSIQYCRLVMDEGVIPSLVSISINGNDKGKAKAFELLRLLRDAELEDNVEEPVVALVYEVSKDSHSLHAEKKTSSRTSRILSKFSLTSKTQKRKV</sequence>
<dbReference type="SMART" id="SM00504">
    <property type="entry name" value="Ubox"/>
    <property type="match status" value="1"/>
</dbReference>
<evidence type="ECO:0000259" key="6">
    <source>
        <dbReference type="PROSITE" id="PS51698"/>
    </source>
</evidence>
<dbReference type="Pfam" id="PF25598">
    <property type="entry name" value="ARM_PUB"/>
    <property type="match status" value="1"/>
</dbReference>